<dbReference type="Gene3D" id="3.30.300.70">
    <property type="entry name" value="RimP-like superfamily, N-terminal"/>
    <property type="match status" value="1"/>
</dbReference>
<gene>
    <name evidence="3 6" type="primary">rimP</name>
    <name evidence="6" type="ORF">ENI96_02135</name>
</gene>
<dbReference type="PANTHER" id="PTHR33867:SF1">
    <property type="entry name" value="RIBOSOME MATURATION FACTOR RIMP"/>
    <property type="match status" value="1"/>
</dbReference>
<dbReference type="NCBIfam" id="NF000927">
    <property type="entry name" value="PRK00092.1-1"/>
    <property type="match status" value="1"/>
</dbReference>
<dbReference type="InterPro" id="IPR035956">
    <property type="entry name" value="RimP_N_sf"/>
</dbReference>
<dbReference type="HAMAP" id="MF_01077">
    <property type="entry name" value="RimP"/>
    <property type="match status" value="1"/>
</dbReference>
<dbReference type="InterPro" id="IPR036847">
    <property type="entry name" value="RimP_C_sf"/>
</dbReference>
<comment type="subcellular location">
    <subcellularLocation>
        <location evidence="3">Cytoplasm</location>
    </subcellularLocation>
</comment>
<accession>A0A831RJ27</accession>
<evidence type="ECO:0000259" key="4">
    <source>
        <dbReference type="Pfam" id="PF02576"/>
    </source>
</evidence>
<dbReference type="Pfam" id="PF02576">
    <property type="entry name" value="RimP_N"/>
    <property type="match status" value="1"/>
</dbReference>
<keyword evidence="2 3" id="KW-0690">Ribosome biogenesis</keyword>
<comment type="similarity">
    <text evidence="3">Belongs to the RimP family.</text>
</comment>
<dbReference type="Proteomes" id="UP000886251">
    <property type="component" value="Unassembled WGS sequence"/>
</dbReference>
<evidence type="ECO:0000256" key="3">
    <source>
        <dbReference type="HAMAP-Rule" id="MF_01077"/>
    </source>
</evidence>
<evidence type="ECO:0000256" key="1">
    <source>
        <dbReference type="ARBA" id="ARBA00022490"/>
    </source>
</evidence>
<dbReference type="SUPFAM" id="SSF75420">
    <property type="entry name" value="YhbC-like, N-terminal domain"/>
    <property type="match status" value="1"/>
</dbReference>
<dbReference type="SUPFAM" id="SSF74942">
    <property type="entry name" value="YhbC-like, C-terminal domain"/>
    <property type="match status" value="1"/>
</dbReference>
<dbReference type="PANTHER" id="PTHR33867">
    <property type="entry name" value="RIBOSOME MATURATION FACTOR RIMP"/>
    <property type="match status" value="1"/>
</dbReference>
<dbReference type="FunFam" id="3.30.300.70:FF:000001">
    <property type="entry name" value="Ribosome maturation factor RimP"/>
    <property type="match status" value="1"/>
</dbReference>
<name>A0A831RJ27_9GAMM</name>
<dbReference type="InterPro" id="IPR028998">
    <property type="entry name" value="RimP_C"/>
</dbReference>
<comment type="function">
    <text evidence="3">Required for maturation of 30S ribosomal subunits.</text>
</comment>
<sequence>MTGTADGLTRLIESAVVPMGYELVGVEYLDQGHGGVLRVYIDHADGISVDDCARVSHQVSGLLDVEDPIPGNYSLEVSSPGLDRPLFGKRDFDRFAGRRVSLRTREKIAERRRFKGLLRGTEGDDVLVEVDGETFRLPLDRIDKARLVPDF</sequence>
<protein>
    <recommendedName>
        <fullName evidence="3">Ribosome maturation factor RimP</fullName>
    </recommendedName>
</protein>
<dbReference type="GO" id="GO:0005829">
    <property type="term" value="C:cytosol"/>
    <property type="evidence" value="ECO:0007669"/>
    <property type="project" value="TreeGrafter"/>
</dbReference>
<dbReference type="AlphaFoldDB" id="A0A831RJ27"/>
<proteinExistence type="inferred from homology"/>
<evidence type="ECO:0000313" key="6">
    <source>
        <dbReference type="EMBL" id="HEB95215.1"/>
    </source>
</evidence>
<dbReference type="Gene3D" id="2.30.30.180">
    <property type="entry name" value="Ribosome maturation factor RimP, C-terminal domain"/>
    <property type="match status" value="1"/>
</dbReference>
<reference evidence="6" key="1">
    <citation type="journal article" date="2020" name="mSystems">
        <title>Genome- and Community-Level Interaction Insights into Carbon Utilization and Element Cycling Functions of Hydrothermarchaeota in Hydrothermal Sediment.</title>
        <authorList>
            <person name="Zhou Z."/>
            <person name="Liu Y."/>
            <person name="Xu W."/>
            <person name="Pan J."/>
            <person name="Luo Z.H."/>
            <person name="Li M."/>
        </authorList>
    </citation>
    <scope>NUCLEOTIDE SEQUENCE [LARGE SCALE GENOMIC DNA]</scope>
    <source>
        <strain evidence="6">HyVt-443</strain>
    </source>
</reference>
<evidence type="ECO:0000259" key="5">
    <source>
        <dbReference type="Pfam" id="PF17384"/>
    </source>
</evidence>
<dbReference type="InterPro" id="IPR028989">
    <property type="entry name" value="RimP_N"/>
</dbReference>
<dbReference type="InterPro" id="IPR003728">
    <property type="entry name" value="Ribosome_maturation_RimP"/>
</dbReference>
<dbReference type="GO" id="GO:0006412">
    <property type="term" value="P:translation"/>
    <property type="evidence" value="ECO:0007669"/>
    <property type="project" value="TreeGrafter"/>
</dbReference>
<dbReference type="Pfam" id="PF17384">
    <property type="entry name" value="DUF150_C"/>
    <property type="match status" value="1"/>
</dbReference>
<evidence type="ECO:0000256" key="2">
    <source>
        <dbReference type="ARBA" id="ARBA00022517"/>
    </source>
</evidence>
<feature type="domain" description="Ribosome maturation factor RimP C-terminal" evidence="5">
    <location>
        <begin position="86"/>
        <end position="151"/>
    </location>
</feature>
<organism evidence="6">
    <name type="scientific">Sedimenticola thiotaurini</name>
    <dbReference type="NCBI Taxonomy" id="1543721"/>
    <lineage>
        <taxon>Bacteria</taxon>
        <taxon>Pseudomonadati</taxon>
        <taxon>Pseudomonadota</taxon>
        <taxon>Gammaproteobacteria</taxon>
        <taxon>Chromatiales</taxon>
        <taxon>Sedimenticolaceae</taxon>
        <taxon>Sedimenticola</taxon>
    </lineage>
</organism>
<dbReference type="EMBL" id="DRKP01000023">
    <property type="protein sequence ID" value="HEB95215.1"/>
    <property type="molecule type" value="Genomic_DNA"/>
</dbReference>
<keyword evidence="1 3" id="KW-0963">Cytoplasm</keyword>
<dbReference type="GO" id="GO:0000028">
    <property type="term" value="P:ribosomal small subunit assembly"/>
    <property type="evidence" value="ECO:0007669"/>
    <property type="project" value="TreeGrafter"/>
</dbReference>
<dbReference type="CDD" id="cd01734">
    <property type="entry name" value="YlxS_C"/>
    <property type="match status" value="1"/>
</dbReference>
<comment type="caution">
    <text evidence="6">The sequence shown here is derived from an EMBL/GenBank/DDBJ whole genome shotgun (WGS) entry which is preliminary data.</text>
</comment>
<feature type="domain" description="Ribosome maturation factor RimP N-terminal" evidence="4">
    <location>
        <begin position="11"/>
        <end position="83"/>
    </location>
</feature>